<evidence type="ECO:0000313" key="2">
    <source>
        <dbReference type="EMBL" id="THU79561.1"/>
    </source>
</evidence>
<dbReference type="Proteomes" id="UP000297245">
    <property type="component" value="Unassembled WGS sequence"/>
</dbReference>
<dbReference type="AlphaFoldDB" id="A0A4S8KUY0"/>
<feature type="compositionally biased region" description="Polar residues" evidence="1">
    <location>
        <begin position="35"/>
        <end position="44"/>
    </location>
</feature>
<feature type="compositionally biased region" description="Polar residues" evidence="1">
    <location>
        <begin position="1"/>
        <end position="10"/>
    </location>
</feature>
<dbReference type="EMBL" id="ML180012">
    <property type="protein sequence ID" value="THU79561.1"/>
    <property type="molecule type" value="Genomic_DNA"/>
</dbReference>
<accession>A0A4S8KUY0</accession>
<feature type="compositionally biased region" description="Basic and acidic residues" evidence="1">
    <location>
        <begin position="13"/>
        <end position="24"/>
    </location>
</feature>
<sequence length="288" mass="31173">MTPVTTNSTVIDAIDHATSEDHEPLTSVDVPGPLSGTSKKTTVINRDAGPSDPPASGTSEATVTNEQDAEVLRTVSPSACTNVIVAQSVQMLQGSSHSEFNNGQFNNAGRDNLNTINYHIHGNATIYCSSTDSVDRHISSTGSTKIVLQNNMPSQLEDVSDQYTETGSILASTAEEDGTTTGVQTGITTPHEVQRDASACENQPSRSCPCPQGRENQEATSAVNGDRSTKILRVDISIDRVTVLREAVQLATLTELRFPIAFFFFYPVPSFWFQLVPELPRSQIRFLR</sequence>
<organism evidence="2 3">
    <name type="scientific">Dendrothele bispora (strain CBS 962.96)</name>
    <dbReference type="NCBI Taxonomy" id="1314807"/>
    <lineage>
        <taxon>Eukaryota</taxon>
        <taxon>Fungi</taxon>
        <taxon>Dikarya</taxon>
        <taxon>Basidiomycota</taxon>
        <taxon>Agaricomycotina</taxon>
        <taxon>Agaricomycetes</taxon>
        <taxon>Agaricomycetidae</taxon>
        <taxon>Agaricales</taxon>
        <taxon>Agaricales incertae sedis</taxon>
        <taxon>Dendrothele</taxon>
    </lineage>
</organism>
<evidence type="ECO:0000256" key="1">
    <source>
        <dbReference type="SAM" id="MobiDB-lite"/>
    </source>
</evidence>
<proteinExistence type="predicted"/>
<feature type="compositionally biased region" description="Polar residues" evidence="1">
    <location>
        <begin position="56"/>
        <end position="65"/>
    </location>
</feature>
<reference evidence="2 3" key="1">
    <citation type="journal article" date="2019" name="Nat. Ecol. Evol.">
        <title>Megaphylogeny resolves global patterns of mushroom evolution.</title>
        <authorList>
            <person name="Varga T."/>
            <person name="Krizsan K."/>
            <person name="Foldi C."/>
            <person name="Dima B."/>
            <person name="Sanchez-Garcia M."/>
            <person name="Sanchez-Ramirez S."/>
            <person name="Szollosi G.J."/>
            <person name="Szarkandi J.G."/>
            <person name="Papp V."/>
            <person name="Albert L."/>
            <person name="Andreopoulos W."/>
            <person name="Angelini C."/>
            <person name="Antonin V."/>
            <person name="Barry K.W."/>
            <person name="Bougher N.L."/>
            <person name="Buchanan P."/>
            <person name="Buyck B."/>
            <person name="Bense V."/>
            <person name="Catcheside P."/>
            <person name="Chovatia M."/>
            <person name="Cooper J."/>
            <person name="Damon W."/>
            <person name="Desjardin D."/>
            <person name="Finy P."/>
            <person name="Geml J."/>
            <person name="Haridas S."/>
            <person name="Hughes K."/>
            <person name="Justo A."/>
            <person name="Karasinski D."/>
            <person name="Kautmanova I."/>
            <person name="Kiss B."/>
            <person name="Kocsube S."/>
            <person name="Kotiranta H."/>
            <person name="LaButti K.M."/>
            <person name="Lechner B.E."/>
            <person name="Liimatainen K."/>
            <person name="Lipzen A."/>
            <person name="Lukacs Z."/>
            <person name="Mihaltcheva S."/>
            <person name="Morgado L.N."/>
            <person name="Niskanen T."/>
            <person name="Noordeloos M.E."/>
            <person name="Ohm R.A."/>
            <person name="Ortiz-Santana B."/>
            <person name="Ovrebo C."/>
            <person name="Racz N."/>
            <person name="Riley R."/>
            <person name="Savchenko A."/>
            <person name="Shiryaev A."/>
            <person name="Soop K."/>
            <person name="Spirin V."/>
            <person name="Szebenyi C."/>
            <person name="Tomsovsky M."/>
            <person name="Tulloss R.E."/>
            <person name="Uehling J."/>
            <person name="Grigoriev I.V."/>
            <person name="Vagvolgyi C."/>
            <person name="Papp T."/>
            <person name="Martin F.M."/>
            <person name="Miettinen O."/>
            <person name="Hibbett D.S."/>
            <person name="Nagy L.G."/>
        </authorList>
    </citation>
    <scope>NUCLEOTIDE SEQUENCE [LARGE SCALE GENOMIC DNA]</scope>
    <source>
        <strain evidence="2 3">CBS 962.96</strain>
    </source>
</reference>
<name>A0A4S8KUY0_DENBC</name>
<feature type="region of interest" description="Disordered" evidence="1">
    <location>
        <begin position="1"/>
        <end position="65"/>
    </location>
</feature>
<protein>
    <submittedName>
        <fullName evidence="2">Uncharacterized protein</fullName>
    </submittedName>
</protein>
<evidence type="ECO:0000313" key="3">
    <source>
        <dbReference type="Proteomes" id="UP000297245"/>
    </source>
</evidence>
<gene>
    <name evidence="2" type="ORF">K435DRAFT_523737</name>
</gene>
<feature type="region of interest" description="Disordered" evidence="1">
    <location>
        <begin position="200"/>
        <end position="224"/>
    </location>
</feature>
<keyword evidence="3" id="KW-1185">Reference proteome</keyword>